<evidence type="ECO:0000313" key="1">
    <source>
        <dbReference type="EMBL" id="MFC4673451.1"/>
    </source>
</evidence>
<reference evidence="2" key="1">
    <citation type="journal article" date="2019" name="Int. J. Syst. Evol. Microbiol.">
        <title>The Global Catalogue of Microorganisms (GCM) 10K type strain sequencing project: providing services to taxonomists for standard genome sequencing and annotation.</title>
        <authorList>
            <consortium name="The Broad Institute Genomics Platform"/>
            <consortium name="The Broad Institute Genome Sequencing Center for Infectious Disease"/>
            <person name="Wu L."/>
            <person name="Ma J."/>
        </authorList>
    </citation>
    <scope>NUCLEOTIDE SEQUENCE [LARGE SCALE GENOMIC DNA]</scope>
    <source>
        <strain evidence="2">CCUG 66188</strain>
    </source>
</reference>
<gene>
    <name evidence="1" type="ORF">ACFO6W_07090</name>
</gene>
<comment type="caution">
    <text evidence="1">The sequence shown here is derived from an EMBL/GenBank/DDBJ whole genome shotgun (WGS) entry which is preliminary data.</text>
</comment>
<accession>A0ABV9KU30</accession>
<protein>
    <recommendedName>
        <fullName evidence="3">Terminase small subunit</fullName>
    </recommendedName>
</protein>
<evidence type="ECO:0008006" key="3">
    <source>
        <dbReference type="Google" id="ProtNLM"/>
    </source>
</evidence>
<evidence type="ECO:0000313" key="2">
    <source>
        <dbReference type="Proteomes" id="UP001596023"/>
    </source>
</evidence>
<dbReference type="Proteomes" id="UP001596023">
    <property type="component" value="Unassembled WGS sequence"/>
</dbReference>
<dbReference type="RefSeq" id="WP_379994738.1">
    <property type="nucleotide sequence ID" value="NZ_JBHSGN010000057.1"/>
</dbReference>
<proteinExistence type="predicted"/>
<name>A0ABV9KU30_9BACT</name>
<organism evidence="1 2">
    <name type="scientific">Dysgonomonas termitidis</name>
    <dbReference type="NCBI Taxonomy" id="1516126"/>
    <lineage>
        <taxon>Bacteria</taxon>
        <taxon>Pseudomonadati</taxon>
        <taxon>Bacteroidota</taxon>
        <taxon>Bacteroidia</taxon>
        <taxon>Bacteroidales</taxon>
        <taxon>Dysgonomonadaceae</taxon>
        <taxon>Dysgonomonas</taxon>
    </lineage>
</organism>
<dbReference type="EMBL" id="JBHSGN010000057">
    <property type="protein sequence ID" value="MFC4673451.1"/>
    <property type="molecule type" value="Genomic_DNA"/>
</dbReference>
<sequence>MGKKNSLTPSAVPAGFEPKKSLEEQPYDVILAHILDPENSPLPEKYRGEFNRVKYAAGALDEYHPSNVIPRLLAKYNISRNQARQDVKLAQELFKTKFTFDFDFWQQWQIKDLVETIRDCKLQGKYKERVAAHKVLKEIIGDKPMGEEDPRRMEKNIFYIQLNNNKTTVNIPMDKLKDLSQEEIQTIVAAMTTPEVEDGDIIELLDT</sequence>
<keyword evidence="2" id="KW-1185">Reference proteome</keyword>